<dbReference type="EMBL" id="FNXT01001266">
    <property type="protein sequence ID" value="SZX76784.1"/>
    <property type="molecule type" value="Genomic_DNA"/>
</dbReference>
<evidence type="ECO:0000313" key="8">
    <source>
        <dbReference type="EMBL" id="SZX63020.1"/>
    </source>
</evidence>
<feature type="transmembrane region" description="Helical" evidence="7">
    <location>
        <begin position="154"/>
        <end position="174"/>
    </location>
</feature>
<protein>
    <recommendedName>
        <fullName evidence="11">Cystinosin</fullName>
    </recommendedName>
</protein>
<dbReference type="InterPro" id="IPR005282">
    <property type="entry name" value="LC_transporter"/>
</dbReference>
<evidence type="ECO:0000256" key="7">
    <source>
        <dbReference type="SAM" id="Phobius"/>
    </source>
</evidence>
<gene>
    <name evidence="9" type="ORF">BQ4739_LOCUS17155</name>
    <name evidence="8" type="ORF">BQ4739_LOCUS3588</name>
</gene>
<dbReference type="EMBL" id="FNXT01000278">
    <property type="protein sequence ID" value="SZX63020.1"/>
    <property type="molecule type" value="Genomic_DNA"/>
</dbReference>
<evidence type="ECO:0000256" key="2">
    <source>
        <dbReference type="ARBA" id="ARBA00022448"/>
    </source>
</evidence>
<evidence type="ECO:0000313" key="9">
    <source>
        <dbReference type="EMBL" id="SZX76784.1"/>
    </source>
</evidence>
<reference evidence="8 10" key="1">
    <citation type="submission" date="2016-10" db="EMBL/GenBank/DDBJ databases">
        <authorList>
            <person name="Cai Z."/>
        </authorList>
    </citation>
    <scope>NUCLEOTIDE SEQUENCE [LARGE SCALE GENOMIC DNA]</scope>
</reference>
<sequence length="417" mass="44895">MAPAADTGARYEVLSGYDSPVGPMVVVERFPQPGLLQQLCHRLGVLTKITAVAVLLSYVAPVGSELPPPYDKLSSLVGWTYFLLWSVSFYPQLLSNCRRQSVEGLSLDFLAMNVAGFGCYTVFNLALAFAPQVQQEYAARFSQGTGAPVELNDVFFAVHAFMLSLLMALQCSCYERGSQRVHFGTWLGLGLALGAAAAAALHMQLHGEGPEYRLTWLDLAYYCSYVKMGVTLIKFVPQVQMNAARRSTAGWSLDNVLLDLGGGILSIGQLLLSCLTLEEWSLITGNPVKLGLGLTSIGFDCVFVLQHLVYKGSPATTPARVEAAWFGELAVGYKACGVLHCPCPCPRCRYPGTADSSDYAAIAVVQQLAAFGPMRCICTHGAADGFTPLASQFYRGAYSGSLNSLARALPDAYDFSI</sequence>
<dbReference type="GO" id="GO:0012505">
    <property type="term" value="C:endomembrane system"/>
    <property type="evidence" value="ECO:0007669"/>
    <property type="project" value="UniProtKB-SubCell"/>
</dbReference>
<evidence type="ECO:0000256" key="6">
    <source>
        <dbReference type="ARBA" id="ARBA00023136"/>
    </source>
</evidence>
<dbReference type="PANTHER" id="PTHR13131">
    <property type="entry name" value="CYSTINOSIN"/>
    <property type="match status" value="1"/>
</dbReference>
<dbReference type="Proteomes" id="UP000256970">
    <property type="component" value="Unassembled WGS sequence"/>
</dbReference>
<feature type="transmembrane region" description="Helical" evidence="7">
    <location>
        <begin position="186"/>
        <end position="207"/>
    </location>
</feature>
<dbReference type="Gene3D" id="1.20.1280.290">
    <property type="match status" value="1"/>
</dbReference>
<organism evidence="8 10">
    <name type="scientific">Tetradesmus obliquus</name>
    <name type="common">Green alga</name>
    <name type="synonym">Acutodesmus obliquus</name>
    <dbReference type="NCBI Taxonomy" id="3088"/>
    <lineage>
        <taxon>Eukaryota</taxon>
        <taxon>Viridiplantae</taxon>
        <taxon>Chlorophyta</taxon>
        <taxon>core chlorophytes</taxon>
        <taxon>Chlorophyceae</taxon>
        <taxon>CS clade</taxon>
        <taxon>Sphaeropleales</taxon>
        <taxon>Scenedesmaceae</taxon>
        <taxon>Tetradesmus</taxon>
    </lineage>
</organism>
<evidence type="ECO:0000256" key="4">
    <source>
        <dbReference type="ARBA" id="ARBA00022737"/>
    </source>
</evidence>
<dbReference type="PANTHER" id="PTHR13131:SF5">
    <property type="entry name" value="CYSTINOSIN"/>
    <property type="match status" value="1"/>
</dbReference>
<feature type="transmembrane region" description="Helical" evidence="7">
    <location>
        <begin position="79"/>
        <end position="97"/>
    </location>
</feature>
<evidence type="ECO:0000256" key="1">
    <source>
        <dbReference type="ARBA" id="ARBA00004127"/>
    </source>
</evidence>
<keyword evidence="3 7" id="KW-0812">Transmembrane</keyword>
<proteinExistence type="predicted"/>
<dbReference type="InterPro" id="IPR006603">
    <property type="entry name" value="PQ-loop_rpt"/>
</dbReference>
<dbReference type="Pfam" id="PF04193">
    <property type="entry name" value="PQ-loop"/>
    <property type="match status" value="2"/>
</dbReference>
<dbReference type="GO" id="GO:0015184">
    <property type="term" value="F:L-cystine transmembrane transporter activity"/>
    <property type="evidence" value="ECO:0007669"/>
    <property type="project" value="TreeGrafter"/>
</dbReference>
<dbReference type="SMART" id="SM00679">
    <property type="entry name" value="CTNS"/>
    <property type="match status" value="2"/>
</dbReference>
<comment type="subcellular location">
    <subcellularLocation>
        <location evidence="1">Endomembrane system</location>
        <topology evidence="1">Multi-pass membrane protein</topology>
    </subcellularLocation>
</comment>
<feature type="transmembrane region" description="Helical" evidence="7">
    <location>
        <begin position="219"/>
        <end position="236"/>
    </location>
</feature>
<keyword evidence="4" id="KW-0677">Repeat</keyword>
<feature type="transmembrane region" description="Helical" evidence="7">
    <location>
        <begin position="109"/>
        <end position="134"/>
    </location>
</feature>
<evidence type="ECO:0000313" key="10">
    <source>
        <dbReference type="Proteomes" id="UP000256970"/>
    </source>
</evidence>
<accession>A0A383VDK0</accession>
<name>A0A383VDK0_TETOB</name>
<feature type="transmembrane region" description="Helical" evidence="7">
    <location>
        <begin position="39"/>
        <end position="59"/>
    </location>
</feature>
<evidence type="ECO:0000256" key="3">
    <source>
        <dbReference type="ARBA" id="ARBA00022692"/>
    </source>
</evidence>
<dbReference type="NCBIfam" id="TIGR00951">
    <property type="entry name" value="2A43"/>
    <property type="match status" value="1"/>
</dbReference>
<keyword evidence="10" id="KW-1185">Reference proteome</keyword>
<keyword evidence="6 7" id="KW-0472">Membrane</keyword>
<evidence type="ECO:0008006" key="11">
    <source>
        <dbReference type="Google" id="ProtNLM"/>
    </source>
</evidence>
<keyword evidence="5 7" id="KW-1133">Transmembrane helix</keyword>
<evidence type="ECO:0000256" key="5">
    <source>
        <dbReference type="ARBA" id="ARBA00022989"/>
    </source>
</evidence>
<keyword evidence="2" id="KW-0813">Transport</keyword>
<dbReference type="AlphaFoldDB" id="A0A383VDK0"/>
<dbReference type="GO" id="GO:0005774">
    <property type="term" value="C:vacuolar membrane"/>
    <property type="evidence" value="ECO:0007669"/>
    <property type="project" value="TreeGrafter"/>
</dbReference>